<dbReference type="PANTHER" id="PTHR11895">
    <property type="entry name" value="TRANSAMIDASE"/>
    <property type="match status" value="1"/>
</dbReference>
<name>A0A545VWD0_9HYPO</name>
<dbReference type="EMBL" id="SPUK01000010">
    <property type="protein sequence ID" value="TQV94150.1"/>
    <property type="molecule type" value="Genomic_DNA"/>
</dbReference>
<keyword evidence="4" id="KW-1185">Reference proteome</keyword>
<accession>A0A545VWD0</accession>
<evidence type="ECO:0000313" key="3">
    <source>
        <dbReference type="EMBL" id="TQV94150.1"/>
    </source>
</evidence>
<dbReference type="InterPro" id="IPR023631">
    <property type="entry name" value="Amidase_dom"/>
</dbReference>
<feature type="region of interest" description="Disordered" evidence="1">
    <location>
        <begin position="136"/>
        <end position="162"/>
    </location>
</feature>
<dbReference type="SUPFAM" id="SSF75304">
    <property type="entry name" value="Amidase signature (AS) enzymes"/>
    <property type="match status" value="1"/>
</dbReference>
<keyword evidence="3" id="KW-0808">Transferase</keyword>
<organism evidence="3 4">
    <name type="scientific">Cordyceps javanica</name>
    <dbReference type="NCBI Taxonomy" id="43265"/>
    <lineage>
        <taxon>Eukaryota</taxon>
        <taxon>Fungi</taxon>
        <taxon>Dikarya</taxon>
        <taxon>Ascomycota</taxon>
        <taxon>Pezizomycotina</taxon>
        <taxon>Sordariomycetes</taxon>
        <taxon>Hypocreomycetidae</taxon>
        <taxon>Hypocreales</taxon>
        <taxon>Cordycipitaceae</taxon>
        <taxon>Cordyceps</taxon>
    </lineage>
</organism>
<evidence type="ECO:0000256" key="1">
    <source>
        <dbReference type="SAM" id="MobiDB-lite"/>
    </source>
</evidence>
<comment type="caution">
    <text evidence="3">The sequence shown here is derived from an EMBL/GenBank/DDBJ whole genome shotgun (WGS) entry which is preliminary data.</text>
</comment>
<dbReference type="OrthoDB" id="6428749at2759"/>
<gene>
    <name evidence="3" type="ORF">IF1G_07029</name>
</gene>
<dbReference type="PANTHER" id="PTHR11895:SF7">
    <property type="entry name" value="GLUTAMYL-TRNA(GLN) AMIDOTRANSFERASE SUBUNIT A, MITOCHONDRIAL"/>
    <property type="match status" value="1"/>
</dbReference>
<evidence type="ECO:0000259" key="2">
    <source>
        <dbReference type="Pfam" id="PF01425"/>
    </source>
</evidence>
<evidence type="ECO:0000313" key="4">
    <source>
        <dbReference type="Proteomes" id="UP000315783"/>
    </source>
</evidence>
<feature type="domain" description="Amidase" evidence="2">
    <location>
        <begin position="37"/>
        <end position="441"/>
    </location>
</feature>
<dbReference type="InterPro" id="IPR036928">
    <property type="entry name" value="AS_sf"/>
</dbReference>
<dbReference type="STRING" id="43265.A0A545VWD0"/>
<dbReference type="Proteomes" id="UP000315783">
    <property type="component" value="Unassembled WGS sequence"/>
</dbReference>
<sequence length="509" mass="53589">MGAAQAPSVAEDAHLLTAAEVLGYIRAGELTVEQYAQALLDRIAERDSQVRAWAYLDRNHVLEQARALDAVPFEQRGPLHGMPIGVKDVIYTKDMPTQFNSGAYKGDFPKVDAAPIKLLRAAGALLLGKTTTTEFAATGEGPATRNPHDLSRTPGGSSSGSGASVGDFQVPVALGTQTGGSVIRPACFNGTYGFKPTWGRISREGLKFFSVTYDTLGFFARGVDDLVLLADAFGLHDDASLPAAPTTPPARLSRQSLDGSVDGLRLAVVRTLMWPHAGAGTRAAMDRAAALLRARGAVVDDVDLPPDFDRLPAWYDVVLAHEGGAAFLPEYRANRAHLGALLVGYAETSGGHSHRAYLEALDGIAALRPRADALFSGYDAVLTPSAPDEAPLGATTGSYLFCKMWSALHVPVLNMPGFQGAHGMPIGLSLLAPRYRDAQLLAVAAPVGALFEAEGGWTRRVHNKASSTAAAAVAPPLPMTTTTMSERFDVPTSNYGGVHGASHNNGTIS</sequence>
<proteinExistence type="predicted"/>
<protein>
    <submittedName>
        <fullName evidence="3">Glutamyl-tRNA(Gln) amidotransferase subunit A</fullName>
    </submittedName>
</protein>
<dbReference type="InterPro" id="IPR000120">
    <property type="entry name" value="Amidase"/>
</dbReference>
<reference evidence="3 4" key="1">
    <citation type="journal article" date="2019" name="Appl. Microbiol. Biotechnol.">
        <title>Genome sequence of Isaria javanica and comparative genome analysis insights into family S53 peptidase evolution in fungal entomopathogens.</title>
        <authorList>
            <person name="Lin R."/>
            <person name="Zhang X."/>
            <person name="Xin B."/>
            <person name="Zou M."/>
            <person name="Gao Y."/>
            <person name="Qin F."/>
            <person name="Hu Q."/>
            <person name="Xie B."/>
            <person name="Cheng X."/>
        </authorList>
    </citation>
    <scope>NUCLEOTIDE SEQUENCE [LARGE SCALE GENOMIC DNA]</scope>
    <source>
        <strain evidence="3 4">IJ1G</strain>
    </source>
</reference>
<dbReference type="AlphaFoldDB" id="A0A545VWD0"/>
<dbReference type="Gene3D" id="3.90.1300.10">
    <property type="entry name" value="Amidase signature (AS) domain"/>
    <property type="match status" value="1"/>
</dbReference>
<dbReference type="Pfam" id="PF01425">
    <property type="entry name" value="Amidase"/>
    <property type="match status" value="1"/>
</dbReference>
<dbReference type="GO" id="GO:0016740">
    <property type="term" value="F:transferase activity"/>
    <property type="evidence" value="ECO:0007669"/>
    <property type="project" value="UniProtKB-KW"/>
</dbReference>